<evidence type="ECO:0000256" key="3">
    <source>
        <dbReference type="PROSITE-ProRule" id="PRU00339"/>
    </source>
</evidence>
<proteinExistence type="predicted"/>
<keyword evidence="1" id="KW-0677">Repeat</keyword>
<sequence length="747" mass="84698">MCQNRLITCLILLILTLLESVSAKGIDSTNTRVSVPVKVPALVVSIPKTKPVAPPGPPAAFSEKRFKQLNNAGIQQAYQLKLQTAQSFFLQAQDHSSTNDTLLYNLSLVTGLLKNYDDALEIMAQTGVGGRYLHNKGVWEAQKGELSKSMATWESAQPTDTLLFNMALANYRQNDLQGAQGRTKRVGLTKIAEFYELSANILFRLGEYKQAEKLYEKAEKFALQTGHHAVGARLLIQRGNTHLALHEYERAEELYREYLKLKDPSYRFAAHLGLGHTLYRQRKYQLAVLEYNAACRHNDYSAEAWLSLGNAYIGTNGQRQAQKAFKRALDLDSTQKSAWLGLGMVYYRLQNFGEAVGCFDQAGDILNAGNRNHADLFAARAFCRLYTAQSKPAKEDVQTAVGLSGHGLLPCLAMSEYLRMEGLFLSSLKWLEKAIKANEGANVRMLVNRGNIYLKCREYAAALDDFTEAHRMDPGNVNAGNGLAVSLLNKDEIDRAKTLYDSLLRQQKLAMLYNNRGIVQSYLSLRERHQHNYKEESRFSALSMQDFDKALQVDSTKKPYYVNIGNVYKNRNEETLAIESYQRYLSLHAINNMGVLFAKESHRDSSWHYLDIAISYDSANVIYLYNRAKLHRDHFKNVFAQRADLKQAFKLMPTNDISLKYSRDGYVTIFLFDYDFETYHFPGDPLFDVHPQPIDHFTFLPSMDFVPMAGGGDIFKKGEGGYKITRNQMRFRPASRKSRGKTSCPKM</sequence>
<keyword evidence="6" id="KW-1185">Reference proteome</keyword>
<dbReference type="SMART" id="SM00028">
    <property type="entry name" value="TPR"/>
    <property type="match status" value="8"/>
</dbReference>
<dbReference type="EMBL" id="CP002859">
    <property type="protein sequence ID" value="AEI49201.1"/>
    <property type="molecule type" value="Genomic_DNA"/>
</dbReference>
<protein>
    <submittedName>
        <fullName evidence="5">Tetratricopeptide TPR_1 repeat-containing protein</fullName>
    </submittedName>
</protein>
<dbReference type="InterPro" id="IPR011990">
    <property type="entry name" value="TPR-like_helical_dom_sf"/>
</dbReference>
<feature type="repeat" description="TPR" evidence="3">
    <location>
        <begin position="443"/>
        <end position="476"/>
    </location>
</feature>
<keyword evidence="2 3" id="KW-0802">TPR repeat</keyword>
<feature type="repeat" description="TPR" evidence="3">
    <location>
        <begin position="558"/>
        <end position="591"/>
    </location>
</feature>
<dbReference type="Gene3D" id="1.25.40.10">
    <property type="entry name" value="Tetratricopeptide repeat domain"/>
    <property type="match status" value="4"/>
</dbReference>
<reference evidence="5 6" key="2">
    <citation type="journal article" date="2012" name="Stand. Genomic Sci.">
        <title>Complete genome sequence of the aquatic bacterium Runella slithyformis type strain (LSU 4(T)).</title>
        <authorList>
            <person name="Copeland A."/>
            <person name="Zhang X."/>
            <person name="Misra M."/>
            <person name="Lapidus A."/>
            <person name="Nolan M."/>
            <person name="Lucas S."/>
            <person name="Deshpande S."/>
            <person name="Cheng J.F."/>
            <person name="Tapia R."/>
            <person name="Goodwin L.A."/>
            <person name="Pitluck S."/>
            <person name="Liolios K."/>
            <person name="Pagani I."/>
            <person name="Ivanova N."/>
            <person name="Mikhailova N."/>
            <person name="Pati A."/>
            <person name="Chen A."/>
            <person name="Palaniappan K."/>
            <person name="Land M."/>
            <person name="Hauser L."/>
            <person name="Pan C."/>
            <person name="Jeffries C.D."/>
            <person name="Detter J.C."/>
            <person name="Brambilla E.M."/>
            <person name="Rohde M."/>
            <person name="Djao O.D."/>
            <person name="Goker M."/>
            <person name="Sikorski J."/>
            <person name="Tindall B.J."/>
            <person name="Woyke T."/>
            <person name="Bristow J."/>
            <person name="Eisen J.A."/>
            <person name="Markowitz V."/>
            <person name="Hugenholtz P."/>
            <person name="Kyrpides N.C."/>
            <person name="Klenk H.P."/>
            <person name="Mavromatis K."/>
        </authorList>
    </citation>
    <scope>NUCLEOTIDE SEQUENCE [LARGE SCALE GENOMIC DNA]</scope>
    <source>
        <strain evidence="6">ATCC 29530 / DSM 19594 / LMG 11500 / NCIMB 11436 / LSU 4</strain>
    </source>
</reference>
<feature type="signal peptide" evidence="4">
    <location>
        <begin position="1"/>
        <end position="25"/>
    </location>
</feature>
<keyword evidence="4" id="KW-0732">Signal</keyword>
<dbReference type="Pfam" id="PF14559">
    <property type="entry name" value="TPR_19"/>
    <property type="match status" value="1"/>
</dbReference>
<dbReference type="PANTHER" id="PTHR44858:SF1">
    <property type="entry name" value="UDP-N-ACETYLGLUCOSAMINE--PEPTIDE N-ACETYLGLUCOSAMINYLTRANSFERASE SPINDLY-RELATED"/>
    <property type="match status" value="1"/>
</dbReference>
<dbReference type="Pfam" id="PF13424">
    <property type="entry name" value="TPR_12"/>
    <property type="match status" value="1"/>
</dbReference>
<dbReference type="InterPro" id="IPR019734">
    <property type="entry name" value="TPR_rpt"/>
</dbReference>
<evidence type="ECO:0000313" key="5">
    <source>
        <dbReference type="EMBL" id="AEI49201.1"/>
    </source>
</evidence>
<dbReference type="InterPro" id="IPR050498">
    <property type="entry name" value="Ycf3"/>
</dbReference>
<name>A0A7U3ZL37_RUNSL</name>
<dbReference type="Proteomes" id="UP000000493">
    <property type="component" value="Chromosome"/>
</dbReference>
<reference evidence="6" key="1">
    <citation type="submission" date="2011-06" db="EMBL/GenBank/DDBJ databases">
        <title>The complete genome of chromosome of Runella slithyformis DSM 19594.</title>
        <authorList>
            <consortium name="US DOE Joint Genome Institute (JGI-PGF)"/>
            <person name="Lucas S."/>
            <person name="Han J."/>
            <person name="Lapidus A."/>
            <person name="Bruce D."/>
            <person name="Goodwin L."/>
            <person name="Pitluck S."/>
            <person name="Peters L."/>
            <person name="Kyrpides N."/>
            <person name="Mavromatis K."/>
            <person name="Ivanova N."/>
            <person name="Ovchinnikova G."/>
            <person name="Zhang X."/>
            <person name="Misra M."/>
            <person name="Detter J.C."/>
            <person name="Tapia R."/>
            <person name="Han C."/>
            <person name="Land M."/>
            <person name="Hauser L."/>
            <person name="Markowitz V."/>
            <person name="Cheng J.-F."/>
            <person name="Hugenholtz P."/>
            <person name="Woyke T."/>
            <person name="Wu D."/>
            <person name="Tindall B."/>
            <person name="Faehrich R."/>
            <person name="Brambilla E."/>
            <person name="Klenk H.-P."/>
            <person name="Eisen J.A."/>
        </authorList>
    </citation>
    <scope>NUCLEOTIDE SEQUENCE [LARGE SCALE GENOMIC DNA]</scope>
    <source>
        <strain evidence="6">ATCC 29530 / DSM 19594 / LMG 11500 / NCIMB 11436 / LSU 4</strain>
    </source>
</reference>
<dbReference type="Pfam" id="PF13181">
    <property type="entry name" value="TPR_8"/>
    <property type="match status" value="1"/>
</dbReference>
<dbReference type="Pfam" id="PF13432">
    <property type="entry name" value="TPR_16"/>
    <property type="match status" value="1"/>
</dbReference>
<feature type="chain" id="PRO_5031147343" evidence="4">
    <location>
        <begin position="26"/>
        <end position="747"/>
    </location>
</feature>
<evidence type="ECO:0000256" key="4">
    <source>
        <dbReference type="SAM" id="SignalP"/>
    </source>
</evidence>
<organism evidence="5 6">
    <name type="scientific">Runella slithyformis (strain ATCC 29530 / DSM 19594 / LMG 11500 / NCIMB 11436 / LSU 4)</name>
    <dbReference type="NCBI Taxonomy" id="761193"/>
    <lineage>
        <taxon>Bacteria</taxon>
        <taxon>Pseudomonadati</taxon>
        <taxon>Bacteroidota</taxon>
        <taxon>Cytophagia</taxon>
        <taxon>Cytophagales</taxon>
        <taxon>Spirosomataceae</taxon>
        <taxon>Runella</taxon>
    </lineage>
</organism>
<dbReference type="PROSITE" id="PS50005">
    <property type="entry name" value="TPR"/>
    <property type="match status" value="4"/>
</dbReference>
<dbReference type="SUPFAM" id="SSF48452">
    <property type="entry name" value="TPR-like"/>
    <property type="match status" value="4"/>
</dbReference>
<dbReference type="PANTHER" id="PTHR44858">
    <property type="entry name" value="TETRATRICOPEPTIDE REPEAT PROTEIN 6"/>
    <property type="match status" value="1"/>
</dbReference>
<dbReference type="KEGG" id="rsi:Runsl_2809"/>
<accession>A0A7U3ZL37</accession>
<dbReference type="AlphaFoldDB" id="A0A7U3ZL37"/>
<feature type="repeat" description="TPR" evidence="3">
    <location>
        <begin position="232"/>
        <end position="265"/>
    </location>
</feature>
<evidence type="ECO:0000313" key="6">
    <source>
        <dbReference type="Proteomes" id="UP000000493"/>
    </source>
</evidence>
<evidence type="ECO:0000256" key="2">
    <source>
        <dbReference type="ARBA" id="ARBA00022803"/>
    </source>
</evidence>
<feature type="repeat" description="TPR" evidence="3">
    <location>
        <begin position="302"/>
        <end position="335"/>
    </location>
</feature>
<evidence type="ECO:0000256" key="1">
    <source>
        <dbReference type="ARBA" id="ARBA00022737"/>
    </source>
</evidence>
<gene>
    <name evidence="5" type="ordered locus">Runsl_2809</name>
</gene>